<dbReference type="VEuPathDB" id="FungiDB:I302_08823"/>
<keyword evidence="1" id="KW-0732">Signal</keyword>
<dbReference type="AlphaFoldDB" id="A0A1B9FTF1"/>
<dbReference type="KEGG" id="kbi:30213222"/>
<reference evidence="3" key="2">
    <citation type="submission" date="2013-07" db="EMBL/GenBank/DDBJ databases">
        <authorList>
            <consortium name="The Broad Institute Genome Sequencing Platform"/>
            <person name="Cuomo C."/>
            <person name="Litvintseva A."/>
            <person name="Chen Y."/>
            <person name="Heitman J."/>
            <person name="Sun S."/>
            <person name="Springer D."/>
            <person name="Dromer F."/>
            <person name="Young S.K."/>
            <person name="Zeng Q."/>
            <person name="Gargeya S."/>
            <person name="Fitzgerald M."/>
            <person name="Abouelleil A."/>
            <person name="Alvarado L."/>
            <person name="Berlin A.M."/>
            <person name="Chapman S.B."/>
            <person name="Dewar J."/>
            <person name="Goldberg J."/>
            <person name="Griggs A."/>
            <person name="Gujja S."/>
            <person name="Hansen M."/>
            <person name="Howarth C."/>
            <person name="Imamovic A."/>
            <person name="Larimer J."/>
            <person name="McCowan C."/>
            <person name="Murphy C."/>
            <person name="Pearson M."/>
            <person name="Priest M."/>
            <person name="Roberts A."/>
            <person name="Saif S."/>
            <person name="Shea T."/>
            <person name="Sykes S."/>
            <person name="Wortman J."/>
            <person name="Nusbaum C."/>
            <person name="Birren B."/>
        </authorList>
    </citation>
    <scope>NUCLEOTIDE SEQUENCE</scope>
    <source>
        <strain evidence="3">CBS 10118</strain>
    </source>
</reference>
<proteinExistence type="predicted"/>
<dbReference type="SUPFAM" id="SSF50370">
    <property type="entry name" value="Ricin B-like lectins"/>
    <property type="match status" value="1"/>
</dbReference>
<dbReference type="OrthoDB" id="10425991at2759"/>
<accession>A0A1B9FTF1</accession>
<feature type="chain" id="PRO_5042334631" evidence="1">
    <location>
        <begin position="19"/>
        <end position="175"/>
    </location>
</feature>
<dbReference type="PROSITE" id="PS50231">
    <property type="entry name" value="RICIN_B_LECTIN"/>
    <property type="match status" value="1"/>
</dbReference>
<dbReference type="EMBL" id="KI894026">
    <property type="protein sequence ID" value="OCF22042.1"/>
    <property type="molecule type" value="Genomic_DNA"/>
</dbReference>
<dbReference type="RefSeq" id="XP_019043112.1">
    <property type="nucleotide sequence ID" value="XM_019195399.1"/>
</dbReference>
<evidence type="ECO:0000313" key="2">
    <source>
        <dbReference type="EMBL" id="OCF22042.1"/>
    </source>
</evidence>
<evidence type="ECO:0000313" key="3">
    <source>
        <dbReference type="EMBL" id="WVW83519.1"/>
    </source>
</evidence>
<organism evidence="2">
    <name type="scientific">Kwoniella bestiolae CBS 10118</name>
    <dbReference type="NCBI Taxonomy" id="1296100"/>
    <lineage>
        <taxon>Eukaryota</taxon>
        <taxon>Fungi</taxon>
        <taxon>Dikarya</taxon>
        <taxon>Basidiomycota</taxon>
        <taxon>Agaricomycotina</taxon>
        <taxon>Tremellomycetes</taxon>
        <taxon>Tremellales</taxon>
        <taxon>Cryptococcaceae</taxon>
        <taxon>Kwoniella</taxon>
    </lineage>
</organism>
<dbReference type="EMBL" id="CP144543">
    <property type="protein sequence ID" value="WVW83519.1"/>
    <property type="molecule type" value="Genomic_DNA"/>
</dbReference>
<reference evidence="3" key="4">
    <citation type="submission" date="2024-02" db="EMBL/GenBank/DDBJ databases">
        <title>Comparative genomics of Cryptococcus and Kwoniella reveals pathogenesis evolution and contrasting modes of karyotype evolution via chromosome fusion or intercentromeric recombination.</title>
        <authorList>
            <person name="Coelho M.A."/>
            <person name="David-Palma M."/>
            <person name="Shea T."/>
            <person name="Bowers K."/>
            <person name="McGinley-Smith S."/>
            <person name="Mohammad A.W."/>
            <person name="Gnirke A."/>
            <person name="Yurkov A.M."/>
            <person name="Nowrousian M."/>
            <person name="Sun S."/>
            <person name="Cuomo C.A."/>
            <person name="Heitman J."/>
        </authorList>
    </citation>
    <scope>NUCLEOTIDE SEQUENCE</scope>
    <source>
        <strain evidence="3">CBS 10118</strain>
    </source>
</reference>
<feature type="signal peptide" evidence="1">
    <location>
        <begin position="1"/>
        <end position="18"/>
    </location>
</feature>
<dbReference type="InterPro" id="IPR035992">
    <property type="entry name" value="Ricin_B-like_lectins"/>
</dbReference>
<reference evidence="2" key="3">
    <citation type="submission" date="2014-01" db="EMBL/GenBank/DDBJ databases">
        <title>Evolution of pathogenesis and genome organization in the Tremellales.</title>
        <authorList>
            <person name="Cuomo C."/>
            <person name="Litvintseva A."/>
            <person name="Heitman J."/>
            <person name="Chen Y."/>
            <person name="Sun S."/>
            <person name="Springer D."/>
            <person name="Dromer F."/>
            <person name="Young S."/>
            <person name="Zeng Q."/>
            <person name="Chapman S."/>
            <person name="Gujja S."/>
            <person name="Saif S."/>
            <person name="Birren B."/>
        </authorList>
    </citation>
    <scope>NUCLEOTIDE SEQUENCE</scope>
    <source>
        <strain evidence="2">CBS 10118</strain>
    </source>
</reference>
<evidence type="ECO:0000313" key="4">
    <source>
        <dbReference type="Proteomes" id="UP000092730"/>
    </source>
</evidence>
<dbReference type="GeneID" id="30213222"/>
<keyword evidence="4" id="KW-1185">Reference proteome</keyword>
<protein>
    <submittedName>
        <fullName evidence="2">Uncharacterized protein</fullName>
    </submittedName>
</protein>
<gene>
    <name evidence="2" type="ORF">I302_08823</name>
    <name evidence="3" type="ORF">I302_105540</name>
</gene>
<evidence type="ECO:0000256" key="1">
    <source>
        <dbReference type="SAM" id="SignalP"/>
    </source>
</evidence>
<name>A0A1B9FTF1_9TREE</name>
<dbReference type="Proteomes" id="UP000092730">
    <property type="component" value="Chromosome 3"/>
</dbReference>
<reference evidence="2" key="1">
    <citation type="submission" date="2013-07" db="EMBL/GenBank/DDBJ databases">
        <title>The Genome Sequence of Cryptococcus bestiolae CBS10118.</title>
        <authorList>
            <consortium name="The Broad Institute Genome Sequencing Platform"/>
            <person name="Cuomo C."/>
            <person name="Litvintseva A."/>
            <person name="Chen Y."/>
            <person name="Heitman J."/>
            <person name="Sun S."/>
            <person name="Springer D."/>
            <person name="Dromer F."/>
            <person name="Young S.K."/>
            <person name="Zeng Q."/>
            <person name="Gargeya S."/>
            <person name="Fitzgerald M."/>
            <person name="Abouelleil A."/>
            <person name="Alvarado L."/>
            <person name="Berlin A.M."/>
            <person name="Chapman S.B."/>
            <person name="Dewar J."/>
            <person name="Goldberg J."/>
            <person name="Griggs A."/>
            <person name="Gujja S."/>
            <person name="Hansen M."/>
            <person name="Howarth C."/>
            <person name="Imamovic A."/>
            <person name="Larimer J."/>
            <person name="McCowan C."/>
            <person name="Murphy C."/>
            <person name="Pearson M."/>
            <person name="Priest M."/>
            <person name="Roberts A."/>
            <person name="Saif S."/>
            <person name="Shea T."/>
            <person name="Sykes S."/>
            <person name="Wortman J."/>
            <person name="Nusbaum C."/>
            <person name="Birren B."/>
        </authorList>
    </citation>
    <scope>NUCLEOTIDE SEQUENCE [LARGE SCALE GENOMIC DNA]</scope>
    <source>
        <strain evidence="2">CBS 10118</strain>
    </source>
</reference>
<dbReference type="Gene3D" id="2.80.10.50">
    <property type="match status" value="1"/>
</dbReference>
<sequence>MFISTSILPLLALTMATGSPLTPRLAEKDVKIRLKGTDDCLSHRAVLGRSDVIQASTETCSDAPKWTINGDGVGQSGKIALAEDHGKVLESSEGGIAVTLQSPRESSQEQQWTFLEDGGIQTTLDFVVNPNEKIPEEYCLTKTTDPLFIMRIDACPGSSKPLAIEGGQRIWEVVE</sequence>